<dbReference type="InterPro" id="IPR006311">
    <property type="entry name" value="TAT_signal"/>
</dbReference>
<dbReference type="InterPro" id="IPR013766">
    <property type="entry name" value="Thioredoxin_domain"/>
</dbReference>
<feature type="signal peptide" evidence="6">
    <location>
        <begin position="1"/>
        <end position="24"/>
    </location>
</feature>
<dbReference type="PANTHER" id="PTHR42852:SF6">
    <property type="entry name" value="THIOL:DISULFIDE INTERCHANGE PROTEIN DSBE"/>
    <property type="match status" value="1"/>
</dbReference>
<dbReference type="Pfam" id="PF00578">
    <property type="entry name" value="AhpC-TSA"/>
    <property type="match status" value="1"/>
</dbReference>
<comment type="caution">
    <text evidence="8">The sequence shown here is derived from an EMBL/GenBank/DDBJ whole genome shotgun (WGS) entry which is preliminary data.</text>
</comment>
<dbReference type="CDD" id="cd02966">
    <property type="entry name" value="TlpA_like_family"/>
    <property type="match status" value="1"/>
</dbReference>
<evidence type="ECO:0000256" key="2">
    <source>
        <dbReference type="ARBA" id="ARBA00022748"/>
    </source>
</evidence>
<keyword evidence="6" id="KW-0732">Signal</keyword>
<dbReference type="GO" id="GO:0016209">
    <property type="term" value="F:antioxidant activity"/>
    <property type="evidence" value="ECO:0007669"/>
    <property type="project" value="InterPro"/>
</dbReference>
<evidence type="ECO:0000313" key="8">
    <source>
        <dbReference type="EMBL" id="RNI25160.1"/>
    </source>
</evidence>
<dbReference type="OrthoDB" id="9796554at2"/>
<dbReference type="GO" id="GO:0030313">
    <property type="term" value="C:cell envelope"/>
    <property type="evidence" value="ECO:0007669"/>
    <property type="project" value="UniProtKB-SubCell"/>
</dbReference>
<reference evidence="8 9" key="1">
    <citation type="submission" date="2018-11" db="EMBL/GenBank/DDBJ databases">
        <title>Draft genome of Simplicispira Flexivirga sp. BO-16.</title>
        <authorList>
            <person name="Im W.T."/>
        </authorList>
    </citation>
    <scope>NUCLEOTIDE SEQUENCE [LARGE SCALE GENOMIC DNA]</scope>
    <source>
        <strain evidence="8 9">BO-16</strain>
    </source>
</reference>
<keyword evidence="4" id="KW-1015">Disulfide bond</keyword>
<dbReference type="SUPFAM" id="SSF52833">
    <property type="entry name" value="Thioredoxin-like"/>
    <property type="match status" value="1"/>
</dbReference>
<dbReference type="GO" id="GO:0016491">
    <property type="term" value="F:oxidoreductase activity"/>
    <property type="evidence" value="ECO:0007669"/>
    <property type="project" value="InterPro"/>
</dbReference>
<evidence type="ECO:0000256" key="5">
    <source>
        <dbReference type="ARBA" id="ARBA00023284"/>
    </source>
</evidence>
<dbReference type="PROSITE" id="PS51318">
    <property type="entry name" value="TAT"/>
    <property type="match status" value="1"/>
</dbReference>
<keyword evidence="2" id="KW-0201">Cytochrome c-type biogenesis</keyword>
<feature type="chain" id="PRO_5039201232" evidence="6">
    <location>
        <begin position="25"/>
        <end position="198"/>
    </location>
</feature>
<evidence type="ECO:0000313" key="9">
    <source>
        <dbReference type="Proteomes" id="UP000271678"/>
    </source>
</evidence>
<proteinExistence type="predicted"/>
<dbReference type="PANTHER" id="PTHR42852">
    <property type="entry name" value="THIOL:DISULFIDE INTERCHANGE PROTEIN DSBE"/>
    <property type="match status" value="1"/>
</dbReference>
<dbReference type="PROSITE" id="PS51352">
    <property type="entry name" value="THIOREDOXIN_2"/>
    <property type="match status" value="1"/>
</dbReference>
<dbReference type="Gene3D" id="3.40.30.10">
    <property type="entry name" value="Glutaredoxin"/>
    <property type="match status" value="1"/>
</dbReference>
<dbReference type="AlphaFoldDB" id="A0A3M9MHW0"/>
<accession>A0A3M9MHW0</accession>
<gene>
    <name evidence="8" type="ORF">EFY87_00480</name>
</gene>
<keyword evidence="5" id="KW-0676">Redox-active center</keyword>
<protein>
    <submittedName>
        <fullName evidence="8">TlpA family protein disulfide reductase</fullName>
    </submittedName>
</protein>
<keyword evidence="3" id="KW-0812">Transmembrane</keyword>
<evidence type="ECO:0000256" key="4">
    <source>
        <dbReference type="ARBA" id="ARBA00023157"/>
    </source>
</evidence>
<feature type="domain" description="Thioredoxin" evidence="7">
    <location>
        <begin position="49"/>
        <end position="196"/>
    </location>
</feature>
<dbReference type="GO" id="GO:0017004">
    <property type="term" value="P:cytochrome complex assembly"/>
    <property type="evidence" value="ECO:0007669"/>
    <property type="project" value="UniProtKB-KW"/>
</dbReference>
<dbReference type="EMBL" id="RJJQ01000001">
    <property type="protein sequence ID" value="RNI25160.1"/>
    <property type="molecule type" value="Genomic_DNA"/>
</dbReference>
<evidence type="ECO:0000256" key="1">
    <source>
        <dbReference type="ARBA" id="ARBA00004196"/>
    </source>
</evidence>
<dbReference type="InterPro" id="IPR050553">
    <property type="entry name" value="Thioredoxin_ResA/DsbE_sf"/>
</dbReference>
<evidence type="ECO:0000256" key="3">
    <source>
        <dbReference type="ARBA" id="ARBA00022968"/>
    </source>
</evidence>
<comment type="subcellular location">
    <subcellularLocation>
        <location evidence="1">Cell envelope</location>
    </subcellularLocation>
</comment>
<organism evidence="8 9">
    <name type="scientific">Flexivirga caeni</name>
    <dbReference type="NCBI Taxonomy" id="2294115"/>
    <lineage>
        <taxon>Bacteria</taxon>
        <taxon>Bacillati</taxon>
        <taxon>Actinomycetota</taxon>
        <taxon>Actinomycetes</taxon>
        <taxon>Micrococcales</taxon>
        <taxon>Dermacoccaceae</taxon>
        <taxon>Flexivirga</taxon>
    </lineage>
</organism>
<dbReference type="InterPro" id="IPR000866">
    <property type="entry name" value="AhpC/TSA"/>
</dbReference>
<dbReference type="Proteomes" id="UP000271678">
    <property type="component" value="Unassembled WGS sequence"/>
</dbReference>
<name>A0A3M9MHW0_9MICO</name>
<dbReference type="InterPro" id="IPR036249">
    <property type="entry name" value="Thioredoxin-like_sf"/>
</dbReference>
<keyword evidence="9" id="KW-1185">Reference proteome</keyword>
<evidence type="ECO:0000259" key="7">
    <source>
        <dbReference type="PROSITE" id="PS51352"/>
    </source>
</evidence>
<sequence length="198" mass="20119">MNTPMTRRAALSVALAGAASLGLAACSSGNSITKQANQGDDKNYLAGDGTLAQLAPDKRGKPVVLAGKLLDGTPWSTADHPDTVIVVNVWGSWCAPCISETGELQKAWVKLKPRGVLLIGADTKESAATAAAYLKSAGATYPSLQDDGGAALVALQGKASATPTTLVLDKEHRIAARVSGPTTTATLIGLVDDVLGKG</sequence>
<keyword evidence="3" id="KW-0735">Signal-anchor</keyword>
<dbReference type="PROSITE" id="PS51257">
    <property type="entry name" value="PROKAR_LIPOPROTEIN"/>
    <property type="match status" value="1"/>
</dbReference>
<evidence type="ECO:0000256" key="6">
    <source>
        <dbReference type="SAM" id="SignalP"/>
    </source>
</evidence>